<keyword evidence="1" id="KW-0175">Coiled coil</keyword>
<dbReference type="EMBL" id="BSEC01000001">
    <property type="protein sequence ID" value="GLI92200.1"/>
    <property type="molecule type" value="Genomic_DNA"/>
</dbReference>
<evidence type="ECO:0000313" key="2">
    <source>
        <dbReference type="EMBL" id="GLI92200.1"/>
    </source>
</evidence>
<accession>A0A9W6GSQ2</accession>
<sequence>MTTEDDAPRPRPALEIGQPLDLLSAAELEARIAALRAEIARLEAARDAKRAATAAAEAFFRK</sequence>
<evidence type="ECO:0000256" key="1">
    <source>
        <dbReference type="SAM" id="Coils"/>
    </source>
</evidence>
<dbReference type="InterPro" id="IPR009579">
    <property type="entry name" value="DUF1192"/>
</dbReference>
<dbReference type="Pfam" id="PF06698">
    <property type="entry name" value="DUF1192"/>
    <property type="match status" value="1"/>
</dbReference>
<keyword evidence="3" id="KW-1185">Reference proteome</keyword>
<dbReference type="AlphaFoldDB" id="A0A9W6GSQ2"/>
<evidence type="ECO:0000313" key="3">
    <source>
        <dbReference type="Proteomes" id="UP001144323"/>
    </source>
</evidence>
<protein>
    <recommendedName>
        <fullName evidence="4">DUF1192 domain-containing protein</fullName>
    </recommendedName>
</protein>
<gene>
    <name evidence="2" type="ORF">LMG27198_11920</name>
</gene>
<proteinExistence type="predicted"/>
<feature type="coiled-coil region" evidence="1">
    <location>
        <begin position="25"/>
        <end position="52"/>
    </location>
</feature>
<organism evidence="2 3">
    <name type="scientific">Methylocystis echinoides</name>
    <dbReference type="NCBI Taxonomy" id="29468"/>
    <lineage>
        <taxon>Bacteria</taxon>
        <taxon>Pseudomonadati</taxon>
        <taxon>Pseudomonadota</taxon>
        <taxon>Alphaproteobacteria</taxon>
        <taxon>Hyphomicrobiales</taxon>
        <taxon>Methylocystaceae</taxon>
        <taxon>Methylocystis</taxon>
    </lineage>
</organism>
<name>A0A9W6GSQ2_9HYPH</name>
<comment type="caution">
    <text evidence="2">The sequence shown here is derived from an EMBL/GenBank/DDBJ whole genome shotgun (WGS) entry which is preliminary data.</text>
</comment>
<dbReference type="RefSeq" id="WP_281801268.1">
    <property type="nucleotide sequence ID" value="NZ_BSEC01000001.1"/>
</dbReference>
<reference evidence="2" key="1">
    <citation type="journal article" date="2023" name="Int. J. Syst. Evol. Microbiol.">
        <title>Methylocystis iwaonis sp. nov., a type II methane-oxidizing bacterium from surface soil of a rice paddy field in Japan, and emended description of the genus Methylocystis (ex Whittenbury et al. 1970) Bowman et al. 1993.</title>
        <authorList>
            <person name="Kaise H."/>
            <person name="Sawadogo J.B."/>
            <person name="Alam M.S."/>
            <person name="Ueno C."/>
            <person name="Dianou D."/>
            <person name="Shinjo R."/>
            <person name="Asakawa S."/>
        </authorList>
    </citation>
    <scope>NUCLEOTIDE SEQUENCE</scope>
    <source>
        <strain evidence="2">LMG27198</strain>
    </source>
</reference>
<dbReference type="Proteomes" id="UP001144323">
    <property type="component" value="Unassembled WGS sequence"/>
</dbReference>
<evidence type="ECO:0008006" key="4">
    <source>
        <dbReference type="Google" id="ProtNLM"/>
    </source>
</evidence>